<keyword evidence="1" id="KW-0496">Mitochondrion</keyword>
<dbReference type="AlphaFoldDB" id="A0A101M5J9"/>
<accession>A0A101M5J9</accession>
<proteinExistence type="predicted"/>
<dbReference type="EMBL" id="LKAM01000001">
    <property type="protein sequence ID" value="KUM51279.1"/>
    <property type="molecule type" value="Genomic_DNA"/>
</dbReference>
<protein>
    <submittedName>
        <fullName evidence="1">Uncharacterized protein</fullName>
    </submittedName>
</protein>
<organism evidence="1">
    <name type="scientific">Picea glauca</name>
    <name type="common">White spruce</name>
    <name type="synonym">Pinus glauca</name>
    <dbReference type="NCBI Taxonomy" id="3330"/>
    <lineage>
        <taxon>Eukaryota</taxon>
        <taxon>Viridiplantae</taxon>
        <taxon>Streptophyta</taxon>
        <taxon>Embryophyta</taxon>
        <taxon>Tracheophyta</taxon>
        <taxon>Spermatophyta</taxon>
        <taxon>Pinopsida</taxon>
        <taxon>Pinidae</taxon>
        <taxon>Conifers I</taxon>
        <taxon>Pinales</taxon>
        <taxon>Pinaceae</taxon>
        <taxon>Picea</taxon>
    </lineage>
</organism>
<comment type="caution">
    <text evidence="1">The sequence shown here is derived from an EMBL/GenBank/DDBJ whole genome shotgun (WGS) entry which is preliminary data.</text>
</comment>
<geneLocation type="mitochondrion" evidence="1"/>
<reference evidence="1" key="1">
    <citation type="journal article" date="2015" name="Genome Biol. Evol.">
        <title>Organellar Genomes of White Spruce (Picea glauca): Assembly and Annotation.</title>
        <authorList>
            <person name="Jackman S.D."/>
            <person name="Warren R.L."/>
            <person name="Gibb E.A."/>
            <person name="Vandervalk B.P."/>
            <person name="Mohamadi H."/>
            <person name="Chu J."/>
            <person name="Raymond A."/>
            <person name="Pleasance S."/>
            <person name="Coope R."/>
            <person name="Wildung M.R."/>
            <person name="Ritland C.E."/>
            <person name="Bousquet J."/>
            <person name="Jones S.J."/>
            <person name="Bohlmann J."/>
            <person name="Birol I."/>
        </authorList>
    </citation>
    <scope>NUCLEOTIDE SEQUENCE [LARGE SCALE GENOMIC DNA]</scope>
    <source>
        <tissue evidence="1">Flushing bud</tissue>
    </source>
</reference>
<sequence>MFFPMEVLEMPSMNERWGPYLRCLHLEKE</sequence>
<evidence type="ECO:0000313" key="1">
    <source>
        <dbReference type="EMBL" id="KUM51279.1"/>
    </source>
</evidence>
<gene>
    <name evidence="1" type="ORF">ABT39_MTgene1126</name>
</gene>
<name>A0A101M5J9_PICGL</name>